<keyword evidence="4" id="KW-1133">Transmembrane helix</keyword>
<dbReference type="FunFam" id="3.30.70.330:FF:000102">
    <property type="entry name" value="Heterogeneous nuclear ribonucleoprotein 1"/>
    <property type="match status" value="1"/>
</dbReference>
<evidence type="ECO:0000313" key="7">
    <source>
        <dbReference type="Proteomes" id="UP000639772"/>
    </source>
</evidence>
<evidence type="ECO:0000259" key="5">
    <source>
        <dbReference type="PROSITE" id="PS50102"/>
    </source>
</evidence>
<dbReference type="OrthoDB" id="1875751at2759"/>
<keyword evidence="2 3" id="KW-0694">RNA-binding</keyword>
<dbReference type="PANTHER" id="PTHR48032:SF6">
    <property type="entry name" value="RNA-BINDING (RRM_RBD_RNP MOTIFS) FAMILY PROTEIN"/>
    <property type="match status" value="1"/>
</dbReference>
<evidence type="ECO:0000256" key="1">
    <source>
        <dbReference type="ARBA" id="ARBA00022737"/>
    </source>
</evidence>
<dbReference type="SUPFAM" id="SSF54928">
    <property type="entry name" value="RNA-binding domain, RBD"/>
    <property type="match status" value="2"/>
</dbReference>
<dbReference type="Proteomes" id="UP000639772">
    <property type="component" value="Chromosome 11"/>
</dbReference>
<dbReference type="PANTHER" id="PTHR48032">
    <property type="entry name" value="RNA-BINDING PROTEIN MUSASHI HOMOLOG RBP6"/>
    <property type="match status" value="1"/>
</dbReference>
<dbReference type="SMART" id="SM00360">
    <property type="entry name" value="RRM"/>
    <property type="match status" value="2"/>
</dbReference>
<feature type="domain" description="RRM" evidence="5">
    <location>
        <begin position="44"/>
        <end position="120"/>
    </location>
</feature>
<name>A0A835PXW2_VANPL</name>
<dbReference type="GO" id="GO:0003729">
    <property type="term" value="F:mRNA binding"/>
    <property type="evidence" value="ECO:0007669"/>
    <property type="project" value="TreeGrafter"/>
</dbReference>
<dbReference type="InterPro" id="IPR035979">
    <property type="entry name" value="RBD_domain_sf"/>
</dbReference>
<proteinExistence type="predicted"/>
<keyword evidence="1" id="KW-0677">Repeat</keyword>
<reference evidence="6 7" key="1">
    <citation type="journal article" date="2020" name="Nat. Food">
        <title>A phased Vanilla planifolia genome enables genetic improvement of flavour and production.</title>
        <authorList>
            <person name="Hasing T."/>
            <person name="Tang H."/>
            <person name="Brym M."/>
            <person name="Khazi F."/>
            <person name="Huang T."/>
            <person name="Chambers A.H."/>
        </authorList>
    </citation>
    <scope>NUCLEOTIDE SEQUENCE [LARGE SCALE GENOMIC DNA]</scope>
    <source>
        <tissue evidence="6">Leaf</tissue>
    </source>
</reference>
<evidence type="ECO:0000256" key="4">
    <source>
        <dbReference type="SAM" id="Phobius"/>
    </source>
</evidence>
<evidence type="ECO:0000256" key="2">
    <source>
        <dbReference type="ARBA" id="ARBA00022884"/>
    </source>
</evidence>
<feature type="domain" description="RRM" evidence="5">
    <location>
        <begin position="145"/>
        <end position="222"/>
    </location>
</feature>
<dbReference type="PROSITE" id="PS50102">
    <property type="entry name" value="RRM"/>
    <property type="match status" value="2"/>
</dbReference>
<dbReference type="Gene3D" id="3.30.70.330">
    <property type="match status" value="2"/>
</dbReference>
<dbReference type="CDD" id="cd12325">
    <property type="entry name" value="RRM1_hnRNPA_hnRNPD_like"/>
    <property type="match status" value="1"/>
</dbReference>
<gene>
    <name evidence="6" type="ORF">HPP92_020886</name>
</gene>
<dbReference type="FunFam" id="3.30.70.330:FF:000051">
    <property type="entry name" value="Heterogeneous nuclear ribonucleoprotein 1"/>
    <property type="match status" value="1"/>
</dbReference>
<keyword evidence="4" id="KW-0472">Membrane</keyword>
<keyword evidence="4" id="KW-0812">Transmembrane</keyword>
<organism evidence="6 7">
    <name type="scientific">Vanilla planifolia</name>
    <name type="common">Vanilla</name>
    <dbReference type="NCBI Taxonomy" id="51239"/>
    <lineage>
        <taxon>Eukaryota</taxon>
        <taxon>Viridiplantae</taxon>
        <taxon>Streptophyta</taxon>
        <taxon>Embryophyta</taxon>
        <taxon>Tracheophyta</taxon>
        <taxon>Spermatophyta</taxon>
        <taxon>Magnoliopsida</taxon>
        <taxon>Liliopsida</taxon>
        <taxon>Asparagales</taxon>
        <taxon>Orchidaceae</taxon>
        <taxon>Vanilloideae</taxon>
        <taxon>Vanilleae</taxon>
        <taxon>Vanilla</taxon>
    </lineage>
</organism>
<protein>
    <recommendedName>
        <fullName evidence="5">RRM domain-containing protein</fullName>
    </recommendedName>
</protein>
<dbReference type="InterPro" id="IPR012677">
    <property type="entry name" value="Nucleotide-bd_a/b_plait_sf"/>
</dbReference>
<dbReference type="InterPro" id="IPR000504">
    <property type="entry name" value="RRM_dom"/>
</dbReference>
<dbReference type="Pfam" id="PF00076">
    <property type="entry name" value="RRM_1"/>
    <property type="match status" value="2"/>
</dbReference>
<dbReference type="AlphaFoldDB" id="A0A835PXW2"/>
<accession>A0A835PXW2</accession>
<evidence type="ECO:0000256" key="3">
    <source>
        <dbReference type="PROSITE-ProRule" id="PRU00176"/>
    </source>
</evidence>
<dbReference type="CDD" id="cd12330">
    <property type="entry name" value="RRM2_Hrp1p"/>
    <property type="match status" value="1"/>
</dbReference>
<dbReference type="GO" id="GO:0006417">
    <property type="term" value="P:regulation of translation"/>
    <property type="evidence" value="ECO:0007669"/>
    <property type="project" value="TreeGrafter"/>
</dbReference>
<sequence>MSDLGAAERYANDPITLLFVSIGAIWINLFCCRSICRRMESDLGKLFIGGISWETTEDRLREYFKKFGDVVEVIIMRDRTTGRGRGFGFVLFADHAVAERVIMEKHLIDGRMVEAKKAVPRDDQHILNRSNGSSIQGSPTPGRTKKIFVGGLASTVTEAEFKKYFELFGNITDVVVMYDHNTQRPRGFGFITFDAEDAVEKVLRKSFHELNGKMVEVKRAIPKELNIRSPIGGYCYSLNRINSLVNGYSPTQGYNPNSISSCGMRVDGRFGTLASPLKSVSAFGSAYGIGINFEPGMNPSYGRNSSFNSSFGYGRTLSPYHTRNSSRFVSHIGYSGISVNPGSTFSTTTRSLWGNGDLNYNANLSDSNSNMTTGGASLRAFSNSGLNWIGSSSPLAAQGLGSGSGFISGTLNYGSGENSFSLISGNYGVSSDTGSASNNIVSASNSFEENFSDSMGSCSIFGNHTWESVSSDLESSSPLGYGLGASETDVSSKGGSTGYIGAYNVSNRQINRSVTA</sequence>
<comment type="caution">
    <text evidence="6">The sequence shown here is derived from an EMBL/GenBank/DDBJ whole genome shotgun (WGS) entry which is preliminary data.</text>
</comment>
<dbReference type="EMBL" id="JADCNM010000011">
    <property type="protein sequence ID" value="KAG0462410.1"/>
    <property type="molecule type" value="Genomic_DNA"/>
</dbReference>
<evidence type="ECO:0000313" key="6">
    <source>
        <dbReference type="EMBL" id="KAG0462410.1"/>
    </source>
</evidence>
<feature type="transmembrane region" description="Helical" evidence="4">
    <location>
        <begin position="15"/>
        <end position="36"/>
    </location>
</feature>